<dbReference type="Proteomes" id="UP000694865">
    <property type="component" value="Unplaced"/>
</dbReference>
<accession>A0ABM0MXN7</accession>
<dbReference type="Gene3D" id="2.30.30.140">
    <property type="match status" value="1"/>
</dbReference>
<evidence type="ECO:0000259" key="2">
    <source>
        <dbReference type="Pfam" id="PF20884"/>
    </source>
</evidence>
<dbReference type="GeneID" id="102803790"/>
<feature type="domain" description="PWWP" evidence="3">
    <location>
        <begin position="417"/>
        <end position="540"/>
    </location>
</feature>
<name>A0ABM0MXN7_SACKO</name>
<reference evidence="5" key="1">
    <citation type="submission" date="2025-08" db="UniProtKB">
        <authorList>
            <consortium name="RefSeq"/>
        </authorList>
    </citation>
    <scope>IDENTIFICATION</scope>
    <source>
        <tissue evidence="5">Testes</tissue>
    </source>
</reference>
<dbReference type="InterPro" id="IPR040263">
    <property type="entry name" value="PWP3A_3B_4"/>
</dbReference>
<feature type="compositionally biased region" description="Basic residues" evidence="1">
    <location>
        <begin position="85"/>
        <end position="94"/>
    </location>
</feature>
<organism evidence="4 5">
    <name type="scientific">Saccoglossus kowalevskii</name>
    <name type="common">Acorn worm</name>
    <dbReference type="NCBI Taxonomy" id="10224"/>
    <lineage>
        <taxon>Eukaryota</taxon>
        <taxon>Metazoa</taxon>
        <taxon>Hemichordata</taxon>
        <taxon>Enteropneusta</taxon>
        <taxon>Harrimaniidae</taxon>
        <taxon>Saccoglossus</taxon>
    </lineage>
</organism>
<dbReference type="Pfam" id="PF20886">
    <property type="entry name" value="PWP3A-B_C"/>
    <property type="match status" value="1"/>
</dbReference>
<evidence type="ECO:0000313" key="5">
    <source>
        <dbReference type="RefSeq" id="XP_006824778.1"/>
    </source>
</evidence>
<evidence type="ECO:0000256" key="1">
    <source>
        <dbReference type="SAM" id="MobiDB-lite"/>
    </source>
</evidence>
<proteinExistence type="predicted"/>
<sequence length="585" mass="66232">MPARGSRKVSLSPAKDTCLKRKMRSSSVDAALQGKGRKQVKCGAKNTTDQKSKSLLQVALPTKKLEKTAPSKKKKTDKVQQNKNTLKKNVRGKPKTQPTQKKQKNTDVVVKKKGCPRKTGHGETQVPKKQGRLRKSTVSVVNQTKGNNSIVNQPKRKGPNSKSSGNVGTINKHKGKCKAVFSTPFLPFFDDDFVAIPKPAADLNIVNPCEDADNNNVIGDNRPIPSYLEPDNFESGSELDISLDSDEDDLPDVLHTPAQNATRFEKDELVWVKFYRHPFWPAIIKSVRKNKASICFLGYPLTRSSKGITVNTSKLKPFNCPNREEFINNGPQPDSIYYQVFKDCVQKADDYFRKRGLGSAISVKEFFMEDITRVPMDLPFLNELPGTLVENQSTDEELKKDEESKSSCENTQPRRGTAFLRRVQKLINFITKSKELEEMLIGVYHGTIPNRRHHVWHKGPPSERKKLKDNVFGPVIEEYQQEALINHFQNLYKKCMAEDDSFVSIGYILEVWIPEALIFAIQKVDRLSKLEAIQKFNSDSSIPKYRYSKDEVPVLIMTQEERQENIKRAAHACGFPEDFLMTSSA</sequence>
<feature type="domain" description="MUM1-like PWWP" evidence="2">
    <location>
        <begin position="264"/>
        <end position="329"/>
    </location>
</feature>
<dbReference type="PANTHER" id="PTHR31333:SF6">
    <property type="entry name" value="MUM1 LIKE 1"/>
    <property type="match status" value="1"/>
</dbReference>
<feature type="compositionally biased region" description="Basic and acidic residues" evidence="1">
    <location>
        <begin position="396"/>
        <end position="406"/>
    </location>
</feature>
<dbReference type="CDD" id="cd06080">
    <property type="entry name" value="PWWP_MUM1-like"/>
    <property type="match status" value="1"/>
</dbReference>
<dbReference type="InterPro" id="IPR035504">
    <property type="entry name" value="MUM1-like_PWWP"/>
</dbReference>
<dbReference type="PANTHER" id="PTHR31333">
    <property type="entry name" value="PWWP DOMAIN-CONTAINING DNA REPAIR FACTOR 3 FAMILY MEMBER"/>
    <property type="match status" value="1"/>
</dbReference>
<feature type="compositionally biased region" description="Polar residues" evidence="1">
    <location>
        <begin position="45"/>
        <end position="55"/>
    </location>
</feature>
<feature type="region of interest" description="Disordered" evidence="1">
    <location>
        <begin position="1"/>
        <end position="170"/>
    </location>
</feature>
<keyword evidence="4" id="KW-1185">Reference proteome</keyword>
<gene>
    <name evidence="5" type="primary">LOC102803790</name>
</gene>
<dbReference type="InterPro" id="IPR048795">
    <property type="entry name" value="PWP3A_3B_4_C"/>
</dbReference>
<feature type="region of interest" description="Disordered" evidence="1">
    <location>
        <begin position="393"/>
        <end position="412"/>
    </location>
</feature>
<evidence type="ECO:0000313" key="4">
    <source>
        <dbReference type="Proteomes" id="UP000694865"/>
    </source>
</evidence>
<dbReference type="Pfam" id="PF20884">
    <property type="entry name" value="MUM1-like_PWWP"/>
    <property type="match status" value="1"/>
</dbReference>
<evidence type="ECO:0000259" key="3">
    <source>
        <dbReference type="Pfam" id="PF20886"/>
    </source>
</evidence>
<feature type="compositionally biased region" description="Polar residues" evidence="1">
    <location>
        <begin position="136"/>
        <end position="152"/>
    </location>
</feature>
<dbReference type="RefSeq" id="XP_006824778.1">
    <property type="nucleotide sequence ID" value="XM_006824715.1"/>
</dbReference>
<dbReference type="SUPFAM" id="SSF63748">
    <property type="entry name" value="Tudor/PWWP/MBT"/>
    <property type="match status" value="1"/>
</dbReference>
<protein>
    <submittedName>
        <fullName evidence="5">PWWP domain-containing protein MUM1-like</fullName>
    </submittedName>
</protein>
<feature type="compositionally biased region" description="Polar residues" evidence="1">
    <location>
        <begin position="160"/>
        <end position="169"/>
    </location>
</feature>